<evidence type="ECO:0000256" key="6">
    <source>
        <dbReference type="RuleBase" id="RU361235"/>
    </source>
</evidence>
<evidence type="ECO:0000256" key="3">
    <source>
        <dbReference type="ARBA" id="ARBA00022801"/>
    </source>
</evidence>
<dbReference type="PANTHER" id="PTHR43142:SF1">
    <property type="entry name" value="CARBOXYLIC ESTER HYDROLASE"/>
    <property type="match status" value="1"/>
</dbReference>
<evidence type="ECO:0000256" key="4">
    <source>
        <dbReference type="ARBA" id="ARBA00023157"/>
    </source>
</evidence>
<dbReference type="AlphaFoldDB" id="A0A5B8R7G7"/>
<dbReference type="EMBL" id="MK864077">
    <property type="protein sequence ID" value="QEA03467.1"/>
    <property type="molecule type" value="mRNA"/>
</dbReference>
<comment type="similarity">
    <text evidence="1 6">Belongs to the type-B carboxylesterase/lipase family.</text>
</comment>
<dbReference type="Gene3D" id="3.40.50.1820">
    <property type="entry name" value="alpha/beta hydrolase"/>
    <property type="match status" value="1"/>
</dbReference>
<dbReference type="InterPro" id="IPR029058">
    <property type="entry name" value="AB_hydrolase_fold"/>
</dbReference>
<organism evidence="8">
    <name type="scientific">Plodia interpunctella</name>
    <name type="common">Indianmeal moth</name>
    <dbReference type="NCBI Taxonomy" id="58824"/>
    <lineage>
        <taxon>Eukaryota</taxon>
        <taxon>Metazoa</taxon>
        <taxon>Ecdysozoa</taxon>
        <taxon>Arthropoda</taxon>
        <taxon>Hexapoda</taxon>
        <taxon>Insecta</taxon>
        <taxon>Pterygota</taxon>
        <taxon>Neoptera</taxon>
        <taxon>Endopterygota</taxon>
        <taxon>Lepidoptera</taxon>
        <taxon>Glossata</taxon>
        <taxon>Ditrysia</taxon>
        <taxon>Pyraloidea</taxon>
        <taxon>Pyralidae</taxon>
        <taxon>Phycitinae</taxon>
        <taxon>Plodia</taxon>
    </lineage>
</organism>
<evidence type="ECO:0000256" key="2">
    <source>
        <dbReference type="ARBA" id="ARBA00022487"/>
    </source>
</evidence>
<keyword evidence="6" id="KW-0732">Signal</keyword>
<dbReference type="Pfam" id="PF00135">
    <property type="entry name" value="COesterase"/>
    <property type="match status" value="1"/>
</dbReference>
<keyword evidence="5" id="KW-0325">Glycoprotein</keyword>
<dbReference type="InterPro" id="IPR002018">
    <property type="entry name" value="CarbesteraseB"/>
</dbReference>
<name>A0A5B8R7G7_PLOIN</name>
<keyword evidence="3 6" id="KW-0378">Hydrolase</keyword>
<dbReference type="GO" id="GO:0052689">
    <property type="term" value="F:carboxylic ester hydrolase activity"/>
    <property type="evidence" value="ECO:0007669"/>
    <property type="project" value="UniProtKB-KW"/>
</dbReference>
<reference evidence="8" key="1">
    <citation type="submission" date="2019-04" db="EMBL/GenBank/DDBJ databases">
        <authorList>
            <person name="Zhang T.Jr."/>
        </authorList>
    </citation>
    <scope>NUCLEOTIDE SEQUENCE</scope>
    <source>
        <strain evidence="8">PintCXE17</strain>
    </source>
</reference>
<protein>
    <recommendedName>
        <fullName evidence="6">Carboxylic ester hydrolase</fullName>
        <ecNumber evidence="6">3.1.1.-</ecNumber>
    </recommendedName>
</protein>
<keyword evidence="2" id="KW-0719">Serine esterase</keyword>
<evidence type="ECO:0000313" key="8">
    <source>
        <dbReference type="EMBL" id="QEA03467.1"/>
    </source>
</evidence>
<feature type="signal peptide" evidence="6">
    <location>
        <begin position="1"/>
        <end position="19"/>
    </location>
</feature>
<evidence type="ECO:0000259" key="7">
    <source>
        <dbReference type="Pfam" id="PF00135"/>
    </source>
</evidence>
<sequence>MGYKWLVLWSLWAARLVRQPSAPVRINSGWLRGSVANDGSHEVYYGIPYAAVRHRFQSPDPPPIWEDTFEAVNEHIRCTQRFSKDSVKGREDCLTMNIYTPLRKSETLYPVMVFIHGGGFRDGSGSPFIYGAEYLVERGVVLVTFNYRLEILGFLCLGIKEAPGNVGLKDQVEALKWVKRNIRVFGGDPDNITIFGESAGAASVMYHMVSPLSKGLFNKAILQSGSAISHWSLQMDPLKTASLLAAQMDFHTINPIELYNLFKDLPVEKLLSTRVPRTKGNMLLSENIFVPCVEKKFDDVEQFLPDTPYNLVISGRYNKVPVIIGHNNAEGYMFSGRENDTMIENMNCYDSLPRDLEFPNDEEKVKTANRFKEYYLGSDEVTKDTMPKFSFYQGDSSVSYPVIFTTELFLKTSENPVFSYKFSYDGWMNVAKMLFGYPSSPGATHADELFYMFRLKLPLVTAFVEKSIIKQMATMWTNFARYSDPTPEMTSLLPMKWKPTAKEDPKLLVIDKQFSTEPLWYSEVILFWNETYSKYRRKI</sequence>
<keyword evidence="4" id="KW-1015">Disulfide bond</keyword>
<feature type="chain" id="PRO_5023047552" description="Carboxylic ester hydrolase" evidence="6">
    <location>
        <begin position="20"/>
        <end position="539"/>
    </location>
</feature>
<evidence type="ECO:0000256" key="5">
    <source>
        <dbReference type="ARBA" id="ARBA00023180"/>
    </source>
</evidence>
<dbReference type="PROSITE" id="PS00122">
    <property type="entry name" value="CARBOXYLESTERASE_B_1"/>
    <property type="match status" value="1"/>
</dbReference>
<dbReference type="PANTHER" id="PTHR43142">
    <property type="entry name" value="CARBOXYLIC ESTER HYDROLASE"/>
    <property type="match status" value="1"/>
</dbReference>
<dbReference type="InterPro" id="IPR019826">
    <property type="entry name" value="Carboxylesterase_B_AS"/>
</dbReference>
<dbReference type="SUPFAM" id="SSF53474">
    <property type="entry name" value="alpha/beta-Hydrolases"/>
    <property type="match status" value="1"/>
</dbReference>
<proteinExistence type="evidence at transcript level"/>
<accession>A0A5B8R7G7</accession>
<dbReference type="EC" id="3.1.1.-" evidence="6"/>
<evidence type="ECO:0000256" key="1">
    <source>
        <dbReference type="ARBA" id="ARBA00005964"/>
    </source>
</evidence>
<feature type="domain" description="Carboxylesterase type B" evidence="7">
    <location>
        <begin position="23"/>
        <end position="515"/>
    </location>
</feature>